<keyword evidence="4" id="KW-1185">Reference proteome</keyword>
<dbReference type="Proteomes" id="UP001528912">
    <property type="component" value="Unassembled WGS sequence"/>
</dbReference>
<evidence type="ECO:0000256" key="1">
    <source>
        <dbReference type="SAM" id="MobiDB-lite"/>
    </source>
</evidence>
<comment type="caution">
    <text evidence="3">The sequence shown here is derived from an EMBL/GenBank/DDBJ whole genome shotgun (WGS) entry which is preliminary data.</text>
</comment>
<feature type="chain" id="PRO_5046626563" description="Lipoprotein" evidence="2">
    <location>
        <begin position="29"/>
        <end position="200"/>
    </location>
</feature>
<feature type="signal peptide" evidence="2">
    <location>
        <begin position="1"/>
        <end position="28"/>
    </location>
</feature>
<dbReference type="RefSeq" id="WP_277193244.1">
    <property type="nucleotide sequence ID" value="NZ_JAROAV010000044.1"/>
</dbReference>
<evidence type="ECO:0008006" key="5">
    <source>
        <dbReference type="Google" id="ProtNLM"/>
    </source>
</evidence>
<accession>A0ABT6CAS8</accession>
<organism evidence="3 4">
    <name type="scientific">Luteipulveratus flavus</name>
    <dbReference type="NCBI Taxonomy" id="3031728"/>
    <lineage>
        <taxon>Bacteria</taxon>
        <taxon>Bacillati</taxon>
        <taxon>Actinomycetota</taxon>
        <taxon>Actinomycetes</taxon>
        <taxon>Micrococcales</taxon>
        <taxon>Dermacoccaceae</taxon>
        <taxon>Luteipulveratus</taxon>
    </lineage>
</organism>
<proteinExistence type="predicted"/>
<feature type="compositionally biased region" description="Low complexity" evidence="1">
    <location>
        <begin position="47"/>
        <end position="93"/>
    </location>
</feature>
<gene>
    <name evidence="3" type="ORF">P4R38_17240</name>
</gene>
<reference evidence="3 4" key="1">
    <citation type="submission" date="2023-03" db="EMBL/GenBank/DDBJ databases">
        <title>YIM 133296 draft genome.</title>
        <authorList>
            <person name="Xiong L."/>
        </authorList>
    </citation>
    <scope>NUCLEOTIDE SEQUENCE [LARGE SCALE GENOMIC DNA]</scope>
    <source>
        <strain evidence="3 4">YIM 133296</strain>
    </source>
</reference>
<protein>
    <recommendedName>
        <fullName evidence="5">Lipoprotein</fullName>
    </recommendedName>
</protein>
<evidence type="ECO:0000256" key="2">
    <source>
        <dbReference type="SAM" id="SignalP"/>
    </source>
</evidence>
<name>A0ABT6CAS8_9MICO</name>
<sequence length="200" mass="20357">MTVSARRRRRLPASALAGAALLTFGLTACGGGDDSGSSYTALATEGPASTSSTLPATAPSTTTATPTPTPSTTTTTPTITTPPTSTSTTPTPSFDTKLANACISATGKMNAVVRQWNSATKSKDTSDLNTAANAMATTATQLRGIGRSAADTTFASRANNVAGELDDMNKARDDGKSVYTTDYNNAAGALRTYCKTKIGQ</sequence>
<dbReference type="PROSITE" id="PS51257">
    <property type="entry name" value="PROKAR_LIPOPROTEIN"/>
    <property type="match status" value="1"/>
</dbReference>
<evidence type="ECO:0000313" key="3">
    <source>
        <dbReference type="EMBL" id="MDF8265995.1"/>
    </source>
</evidence>
<keyword evidence="2" id="KW-0732">Signal</keyword>
<dbReference type="EMBL" id="JAROAV010000044">
    <property type="protein sequence ID" value="MDF8265995.1"/>
    <property type="molecule type" value="Genomic_DNA"/>
</dbReference>
<feature type="region of interest" description="Disordered" evidence="1">
    <location>
        <begin position="40"/>
        <end position="93"/>
    </location>
</feature>
<evidence type="ECO:0000313" key="4">
    <source>
        <dbReference type="Proteomes" id="UP001528912"/>
    </source>
</evidence>